<accession>A0A1I7TXR7</accession>
<feature type="transmembrane region" description="Helical" evidence="1">
    <location>
        <begin position="117"/>
        <end position="137"/>
    </location>
</feature>
<evidence type="ECO:0000313" key="3">
    <source>
        <dbReference type="WBParaSite" id="Csp11.Scaffold629.g12853.t1"/>
    </source>
</evidence>
<evidence type="ECO:0000313" key="2">
    <source>
        <dbReference type="Proteomes" id="UP000095282"/>
    </source>
</evidence>
<feature type="transmembrane region" description="Helical" evidence="1">
    <location>
        <begin position="12"/>
        <end position="37"/>
    </location>
</feature>
<organism evidence="2 3">
    <name type="scientific">Caenorhabditis tropicalis</name>
    <dbReference type="NCBI Taxonomy" id="1561998"/>
    <lineage>
        <taxon>Eukaryota</taxon>
        <taxon>Metazoa</taxon>
        <taxon>Ecdysozoa</taxon>
        <taxon>Nematoda</taxon>
        <taxon>Chromadorea</taxon>
        <taxon>Rhabditida</taxon>
        <taxon>Rhabditina</taxon>
        <taxon>Rhabditomorpha</taxon>
        <taxon>Rhabditoidea</taxon>
        <taxon>Rhabditidae</taxon>
        <taxon>Peloderinae</taxon>
        <taxon>Caenorhabditis</taxon>
    </lineage>
</organism>
<proteinExistence type="predicted"/>
<feature type="transmembrane region" description="Helical" evidence="1">
    <location>
        <begin position="251"/>
        <end position="271"/>
    </location>
</feature>
<protein>
    <submittedName>
        <fullName evidence="3">G protein-coupled receptor</fullName>
    </submittedName>
</protein>
<dbReference type="InterPro" id="IPR053220">
    <property type="entry name" value="Nematode_rcpt-like_serp_H"/>
</dbReference>
<keyword evidence="1" id="KW-1133">Transmembrane helix</keyword>
<dbReference type="Pfam" id="PF10318">
    <property type="entry name" value="7TM_GPCR_Srh"/>
    <property type="match status" value="1"/>
</dbReference>
<dbReference type="PANTHER" id="PTHR22941:SF307">
    <property type="entry name" value="SERPENTINE RECEPTOR, CLASS H"/>
    <property type="match status" value="1"/>
</dbReference>
<sequence length="286" mass="32619">MNFTSYLDTPDFQALALHLMIGVEIPVHLFGAFCILLRTPNAMNSVKWGMLNLHIWSMGLDLGVSLLTIPYILYPALAGFTLGVLNDFNVPLSYQAFMLAILIGRELSFVEVLLDNIYLLVLGVSIVTILENRYFLLFARERMWRHFRLPFLVFNYVFAFVYFTPAMYYMPEQTSALKEVFRMLPELPAEIYNANVLVLATDFTYLVLPVLVMSTLLVMESALFIILIYGNMNKQTKQLTLSRTTIKMQKNFLRALSIQTCIPLFILMLPLGRGGAKVLNNSNTIN</sequence>
<keyword evidence="1" id="KW-0812">Transmembrane</keyword>
<dbReference type="Proteomes" id="UP000095282">
    <property type="component" value="Unplaced"/>
</dbReference>
<keyword evidence="2" id="KW-1185">Reference proteome</keyword>
<name>A0A1I7TXR7_9PELO</name>
<feature type="transmembrane region" description="Helical" evidence="1">
    <location>
        <begin position="203"/>
        <end position="230"/>
    </location>
</feature>
<dbReference type="WBParaSite" id="Csp11.Scaffold629.g12853.t1">
    <property type="protein sequence ID" value="Csp11.Scaffold629.g12853.t1"/>
    <property type="gene ID" value="Csp11.Scaffold629.g12853"/>
</dbReference>
<dbReference type="PANTHER" id="PTHR22941">
    <property type="entry name" value="SERPENTINE RECEPTOR"/>
    <property type="match status" value="1"/>
</dbReference>
<feature type="transmembrane region" description="Helical" evidence="1">
    <location>
        <begin position="58"/>
        <end position="85"/>
    </location>
</feature>
<dbReference type="eggNOG" id="ENOG502SY7B">
    <property type="taxonomic scope" value="Eukaryota"/>
</dbReference>
<feature type="transmembrane region" description="Helical" evidence="1">
    <location>
        <begin position="149"/>
        <end position="170"/>
    </location>
</feature>
<dbReference type="AlphaFoldDB" id="A0A1I7TXR7"/>
<reference evidence="3" key="1">
    <citation type="submission" date="2016-11" db="UniProtKB">
        <authorList>
            <consortium name="WormBaseParasite"/>
        </authorList>
    </citation>
    <scope>IDENTIFICATION</scope>
</reference>
<evidence type="ECO:0000256" key="1">
    <source>
        <dbReference type="SAM" id="Phobius"/>
    </source>
</evidence>
<keyword evidence="1" id="KW-0472">Membrane</keyword>
<dbReference type="InterPro" id="IPR019422">
    <property type="entry name" value="7TM_GPCR_serpentine_rcpt_Srh"/>
</dbReference>